<organism evidence="1 2">
    <name type="scientific">Chitinophaga caeni</name>
    <dbReference type="NCBI Taxonomy" id="2029983"/>
    <lineage>
        <taxon>Bacteria</taxon>
        <taxon>Pseudomonadati</taxon>
        <taxon>Bacteroidota</taxon>
        <taxon>Chitinophagia</taxon>
        <taxon>Chitinophagales</taxon>
        <taxon>Chitinophagaceae</taxon>
        <taxon>Chitinophaga</taxon>
    </lineage>
</organism>
<accession>A0A291QZR2</accession>
<dbReference type="KEGG" id="cbae:COR50_20695"/>
<proteinExistence type="predicted"/>
<protein>
    <submittedName>
        <fullName evidence="1">Uncharacterized protein</fullName>
    </submittedName>
</protein>
<dbReference type="AlphaFoldDB" id="A0A291QZR2"/>
<dbReference type="OrthoDB" id="7595800at2"/>
<reference evidence="1 2" key="1">
    <citation type="submission" date="2017-10" db="EMBL/GenBank/DDBJ databases">
        <title>Paenichitinophaga pekingensis gen. nov., sp. nov., isolated from activated sludge.</title>
        <authorList>
            <person name="Jin D."/>
            <person name="Kong X."/>
            <person name="Deng Y."/>
            <person name="Bai Z."/>
        </authorList>
    </citation>
    <scope>NUCLEOTIDE SEQUENCE [LARGE SCALE GENOMIC DNA]</scope>
    <source>
        <strain evidence="1 2">13</strain>
    </source>
</reference>
<keyword evidence="2" id="KW-1185">Reference proteome</keyword>
<dbReference type="EMBL" id="CP023777">
    <property type="protein sequence ID" value="ATL49401.1"/>
    <property type="molecule type" value="Genomic_DNA"/>
</dbReference>
<dbReference type="RefSeq" id="WP_098195768.1">
    <property type="nucleotide sequence ID" value="NZ_CP023777.1"/>
</dbReference>
<sequence length="111" mass="13159">MRNRIEILKDLVLLQGNIEVLEKELSQYPWDIEKPLFKISTEDLSNLLKRSINDEINFETLTNWANVIECRDDMEFADEKMQETIFELSSPEINGEITKERLQEIVDELKE</sequence>
<evidence type="ECO:0000313" key="2">
    <source>
        <dbReference type="Proteomes" id="UP000220133"/>
    </source>
</evidence>
<dbReference type="Proteomes" id="UP000220133">
    <property type="component" value="Chromosome"/>
</dbReference>
<evidence type="ECO:0000313" key="1">
    <source>
        <dbReference type="EMBL" id="ATL49401.1"/>
    </source>
</evidence>
<name>A0A291QZR2_9BACT</name>
<gene>
    <name evidence="1" type="ORF">COR50_20695</name>
</gene>